<organism evidence="1 2">
    <name type="scientific">Candidatus Staskawiczbacteria bacterium RIFCSPLOWO2_01_FULL_37_25b</name>
    <dbReference type="NCBI Taxonomy" id="1802213"/>
    <lineage>
        <taxon>Bacteria</taxon>
        <taxon>Candidatus Staskawicziibacteriota</taxon>
    </lineage>
</organism>
<dbReference type="AlphaFoldDB" id="A0A1G2ICB0"/>
<comment type="caution">
    <text evidence="1">The sequence shown here is derived from an EMBL/GenBank/DDBJ whole genome shotgun (WGS) entry which is preliminary data.</text>
</comment>
<sequence>MGWSVWKVVLRDNKARFCLIKMNCVLSRKGCRMATQHLTIVDGPSKFELMLGLFDVNSTNPRLVHFILAGGWPDPWPVLLSGVSKEDGSGENWLFTGYHDDHQVKGYFSTRTRKGRLDLVE</sequence>
<proteinExistence type="predicted"/>
<dbReference type="Proteomes" id="UP000178826">
    <property type="component" value="Unassembled WGS sequence"/>
</dbReference>
<reference evidence="1 2" key="1">
    <citation type="journal article" date="2016" name="Nat. Commun.">
        <title>Thousands of microbial genomes shed light on interconnected biogeochemical processes in an aquifer system.</title>
        <authorList>
            <person name="Anantharaman K."/>
            <person name="Brown C.T."/>
            <person name="Hug L.A."/>
            <person name="Sharon I."/>
            <person name="Castelle C.J."/>
            <person name="Probst A.J."/>
            <person name="Thomas B.C."/>
            <person name="Singh A."/>
            <person name="Wilkins M.J."/>
            <person name="Karaoz U."/>
            <person name="Brodie E.L."/>
            <person name="Williams K.H."/>
            <person name="Hubbard S.S."/>
            <person name="Banfield J.F."/>
        </authorList>
    </citation>
    <scope>NUCLEOTIDE SEQUENCE [LARGE SCALE GENOMIC DNA]</scope>
</reference>
<dbReference type="EMBL" id="MHOZ01000043">
    <property type="protein sequence ID" value="OGZ72211.1"/>
    <property type="molecule type" value="Genomic_DNA"/>
</dbReference>
<gene>
    <name evidence="1" type="ORF">A2998_03375</name>
</gene>
<evidence type="ECO:0000313" key="2">
    <source>
        <dbReference type="Proteomes" id="UP000178826"/>
    </source>
</evidence>
<protein>
    <submittedName>
        <fullName evidence="1">Uncharacterized protein</fullName>
    </submittedName>
</protein>
<name>A0A1G2ICB0_9BACT</name>
<evidence type="ECO:0000313" key="1">
    <source>
        <dbReference type="EMBL" id="OGZ72211.1"/>
    </source>
</evidence>
<accession>A0A1G2ICB0</accession>